<evidence type="ECO:0000259" key="2">
    <source>
        <dbReference type="Pfam" id="PF14467"/>
    </source>
</evidence>
<protein>
    <submittedName>
        <fullName evidence="3">DUF4426 domain-containing protein</fullName>
    </submittedName>
</protein>
<dbReference type="Proteomes" id="UP001589645">
    <property type="component" value="Unassembled WGS sequence"/>
</dbReference>
<feature type="chain" id="PRO_5045533352" evidence="1">
    <location>
        <begin position="21"/>
        <end position="144"/>
    </location>
</feature>
<gene>
    <name evidence="3" type="ORF">ACFFUV_21470</name>
</gene>
<dbReference type="InterPro" id="IPR025218">
    <property type="entry name" value="DUF4426"/>
</dbReference>
<dbReference type="Gene3D" id="2.60.40.3340">
    <property type="entry name" value="Domain of unknown function DUF4426"/>
    <property type="match status" value="1"/>
</dbReference>
<evidence type="ECO:0000313" key="4">
    <source>
        <dbReference type="Proteomes" id="UP001589645"/>
    </source>
</evidence>
<proteinExistence type="predicted"/>
<keyword evidence="4" id="KW-1185">Reference proteome</keyword>
<sequence>MKLSRFGFLVAAFFCFSASAAQFKQLKQVEVHYSAFNSSFLTPNIARSYQLKRNGYSSILNISVLDTSEPGKPATTVKLSGQAKNLLGQTRQLTFRQVKEGDAIYYLSEFPITNEETLSFDIDVDAGIKGSGKLKFTQKFYVEE</sequence>
<accession>A0ABV5HUX6</accession>
<feature type="signal peptide" evidence="1">
    <location>
        <begin position="1"/>
        <end position="20"/>
    </location>
</feature>
<dbReference type="EMBL" id="JBHMEP010000014">
    <property type="protein sequence ID" value="MFB9137532.1"/>
    <property type="molecule type" value="Genomic_DNA"/>
</dbReference>
<dbReference type="RefSeq" id="WP_390197483.1">
    <property type="nucleotide sequence ID" value="NZ_JBHMEP010000014.1"/>
</dbReference>
<keyword evidence="1" id="KW-0732">Signal</keyword>
<feature type="domain" description="DUF4426" evidence="2">
    <location>
        <begin position="24"/>
        <end position="143"/>
    </location>
</feature>
<comment type="caution">
    <text evidence="3">The sequence shown here is derived from an EMBL/GenBank/DDBJ whole genome shotgun (WGS) entry which is preliminary data.</text>
</comment>
<name>A0ABV5HUX6_9VIBR</name>
<dbReference type="Pfam" id="PF14467">
    <property type="entry name" value="DUF4426"/>
    <property type="match status" value="1"/>
</dbReference>
<evidence type="ECO:0000256" key="1">
    <source>
        <dbReference type="SAM" id="SignalP"/>
    </source>
</evidence>
<evidence type="ECO:0000313" key="3">
    <source>
        <dbReference type="EMBL" id="MFB9137532.1"/>
    </source>
</evidence>
<reference evidence="3 4" key="1">
    <citation type="submission" date="2024-09" db="EMBL/GenBank/DDBJ databases">
        <authorList>
            <person name="Sun Q."/>
            <person name="Mori K."/>
        </authorList>
    </citation>
    <scope>NUCLEOTIDE SEQUENCE [LARGE SCALE GENOMIC DNA]</scope>
    <source>
        <strain evidence="3 4">CECT 8064</strain>
    </source>
</reference>
<organism evidence="3 4">
    <name type="scientific">Vibrio olivae</name>
    <dbReference type="NCBI Taxonomy" id="1243002"/>
    <lineage>
        <taxon>Bacteria</taxon>
        <taxon>Pseudomonadati</taxon>
        <taxon>Pseudomonadota</taxon>
        <taxon>Gammaproteobacteria</taxon>
        <taxon>Vibrionales</taxon>
        <taxon>Vibrionaceae</taxon>
        <taxon>Vibrio</taxon>
    </lineage>
</organism>